<evidence type="ECO:0000256" key="1">
    <source>
        <dbReference type="ARBA" id="ARBA00022801"/>
    </source>
</evidence>
<organism evidence="3 4">
    <name type="scientific">Azospirillum picis</name>
    <dbReference type="NCBI Taxonomy" id="488438"/>
    <lineage>
        <taxon>Bacteria</taxon>
        <taxon>Pseudomonadati</taxon>
        <taxon>Pseudomonadota</taxon>
        <taxon>Alphaproteobacteria</taxon>
        <taxon>Rhodospirillales</taxon>
        <taxon>Azospirillaceae</taxon>
        <taxon>Azospirillum</taxon>
    </lineage>
</organism>
<feature type="domain" description="AB hydrolase-1" evidence="2">
    <location>
        <begin position="38"/>
        <end position="190"/>
    </location>
</feature>
<protein>
    <submittedName>
        <fullName evidence="3">Haloacetate dehalogenase</fullName>
        <ecNumber evidence="3">3.8.1.3</ecNumber>
    </submittedName>
</protein>
<dbReference type="Proteomes" id="UP001244552">
    <property type="component" value="Unassembled WGS sequence"/>
</dbReference>
<sequence length="313" mass="33748">MDETSDAAVAADFYPGFRPIGMEAGGVRFAGVTGGAGPAVLLLHGYPQTHIAWRRIAPGLARDFTLVIPDLPGYGASRPAAMTPRWTKRRVGTALAALMDRMGHDRFAVVGHDRGARVGYRLALDQPDRVTAYASLAVIPTLDAMASVDHRYAAKAFHWFFLSQEADLPERLLAADPDAFIDAALARMAGGLESIEPDALDAYRTAFRDPAVRHAMCEDYRAALDDDLVQDREDAASGRRLQCPVHVLWPAKEWPVADAEPAGGTPVAIWSRWADRVSGASTSGGHLQPEDAPDEVIGSLKPFLCRKAAAWPG</sequence>
<dbReference type="InterPro" id="IPR000639">
    <property type="entry name" value="Epox_hydrolase-like"/>
</dbReference>
<evidence type="ECO:0000259" key="2">
    <source>
        <dbReference type="Pfam" id="PF00561"/>
    </source>
</evidence>
<dbReference type="InterPro" id="IPR000073">
    <property type="entry name" value="AB_hydrolase_1"/>
</dbReference>
<name>A0ABU0MN18_9PROT</name>
<dbReference type="Pfam" id="PF00561">
    <property type="entry name" value="Abhydrolase_1"/>
    <property type="match status" value="1"/>
</dbReference>
<reference evidence="3 4" key="1">
    <citation type="submission" date="2023-07" db="EMBL/GenBank/DDBJ databases">
        <title>Genomic Encyclopedia of Type Strains, Phase IV (KMG-IV): sequencing the most valuable type-strain genomes for metagenomic binning, comparative biology and taxonomic classification.</title>
        <authorList>
            <person name="Goeker M."/>
        </authorList>
    </citation>
    <scope>NUCLEOTIDE SEQUENCE [LARGE SCALE GENOMIC DNA]</scope>
    <source>
        <strain evidence="3 4">DSM 19922</strain>
    </source>
</reference>
<evidence type="ECO:0000313" key="4">
    <source>
        <dbReference type="Proteomes" id="UP001244552"/>
    </source>
</evidence>
<dbReference type="SUPFAM" id="SSF53474">
    <property type="entry name" value="alpha/beta-Hydrolases"/>
    <property type="match status" value="1"/>
</dbReference>
<gene>
    <name evidence="3" type="ORF">QO018_003737</name>
</gene>
<proteinExistence type="predicted"/>
<accession>A0ABU0MN18</accession>
<dbReference type="EMBL" id="JAUSVU010000014">
    <property type="protein sequence ID" value="MDQ0534860.1"/>
    <property type="molecule type" value="Genomic_DNA"/>
</dbReference>
<dbReference type="GO" id="GO:0018785">
    <property type="term" value="F:haloacetate dehalogenase activity"/>
    <property type="evidence" value="ECO:0007669"/>
    <property type="project" value="UniProtKB-EC"/>
</dbReference>
<dbReference type="InterPro" id="IPR029058">
    <property type="entry name" value="AB_hydrolase_fold"/>
</dbReference>
<keyword evidence="4" id="KW-1185">Reference proteome</keyword>
<dbReference type="EC" id="3.8.1.3" evidence="3"/>
<dbReference type="RefSeq" id="WP_209984857.1">
    <property type="nucleotide sequence ID" value="NZ_JAGINO010000015.1"/>
</dbReference>
<keyword evidence="1 3" id="KW-0378">Hydrolase</keyword>
<evidence type="ECO:0000313" key="3">
    <source>
        <dbReference type="EMBL" id="MDQ0534860.1"/>
    </source>
</evidence>
<dbReference type="PRINTS" id="PR00412">
    <property type="entry name" value="EPOXHYDRLASE"/>
</dbReference>
<dbReference type="PANTHER" id="PTHR43329">
    <property type="entry name" value="EPOXIDE HYDROLASE"/>
    <property type="match status" value="1"/>
</dbReference>
<comment type="caution">
    <text evidence="3">The sequence shown here is derived from an EMBL/GenBank/DDBJ whole genome shotgun (WGS) entry which is preliminary data.</text>
</comment>
<dbReference type="Gene3D" id="3.40.50.1820">
    <property type="entry name" value="alpha/beta hydrolase"/>
    <property type="match status" value="1"/>
</dbReference>